<evidence type="ECO:0000256" key="3">
    <source>
        <dbReference type="ARBA" id="ARBA00023163"/>
    </source>
</evidence>
<dbReference type="GO" id="GO:0003677">
    <property type="term" value="F:DNA binding"/>
    <property type="evidence" value="ECO:0007669"/>
    <property type="project" value="UniProtKB-KW"/>
</dbReference>
<feature type="compositionally biased region" description="Low complexity" evidence="5">
    <location>
        <begin position="268"/>
        <end position="285"/>
    </location>
</feature>
<keyword evidence="3" id="KW-0804">Transcription</keyword>
<feature type="region of interest" description="Disordered" evidence="5">
    <location>
        <begin position="583"/>
        <end position="628"/>
    </location>
</feature>
<dbReference type="PROSITE" id="PS00036">
    <property type="entry name" value="BZIP_BASIC"/>
    <property type="match status" value="1"/>
</dbReference>
<feature type="region of interest" description="Disordered" evidence="5">
    <location>
        <begin position="713"/>
        <end position="758"/>
    </location>
</feature>
<feature type="domain" description="BZIP" evidence="6">
    <location>
        <begin position="630"/>
        <end position="693"/>
    </location>
</feature>
<protein>
    <submittedName>
        <fullName evidence="7">Jun protein</fullName>
    </submittedName>
</protein>
<comment type="caution">
    <text evidence="7">The sequence shown here is derived from an EMBL/GenBank/DDBJ whole genome shotgun (WGS) entry which is preliminary data.</text>
</comment>
<dbReference type="PROSITE" id="PS50217">
    <property type="entry name" value="BZIP"/>
    <property type="match status" value="1"/>
</dbReference>
<evidence type="ECO:0000256" key="5">
    <source>
        <dbReference type="SAM" id="MobiDB-lite"/>
    </source>
</evidence>
<evidence type="ECO:0000256" key="2">
    <source>
        <dbReference type="ARBA" id="ARBA00023125"/>
    </source>
</evidence>
<evidence type="ECO:0000313" key="7">
    <source>
        <dbReference type="EMBL" id="KAA0191725.1"/>
    </source>
</evidence>
<proteinExistence type="predicted"/>
<feature type="compositionally biased region" description="Low complexity" evidence="5">
    <location>
        <begin position="713"/>
        <end position="725"/>
    </location>
</feature>
<feature type="non-terminal residue" evidence="7">
    <location>
        <position position="758"/>
    </location>
</feature>
<sequence>VLFPNTTDKFDNIGITNKPLSSTDFDLTHNSTTLVTTNTTWTTGLPTILSIASSLKDVYADRRVSDHVNPQHSQLIHPISLHAPSSPPSAVSHSPHSTHRSLFALESRNGVNGGMSPEQTSPSMLLRYAIPDSTAVESANSVSSGSSYHNGTGHGSSTSETLNTAGTQDGRNKSHASLDVCPLLQNTDFTRDDLYNNSDPSSLNSSLALLPPILSTTTTDLNSPIGLSSTGISSAVTFLLASNATVTSAPISMPVNSGLLLRPSELKQSQTRMTPSSTTSPATTSNVPGLSSDPAISSICPTNSSALNSMSIIRHSSTGALFINSGSQLQQLPTLYPAVNDALELTSADDLPSGFVFHPNLSRDSEVPVSFGAHLTTRLSDSSPFLGNAQASKVTTSNAPTETCATELMDSEVSNGSTLCTGISFSRIGSGGGMTQSNSAENASNTMESSGTHVPAFCTIQLGATGSSKKAKRAGKKTRSSGSNVVAVMSSQSNGHTSVNDDGAGSNPYVGQTDASSKSTPKRTNEPCETDQPNSLMFPPVQSLRDNLSFPIIPISSGGQLLYMTDTDRGMLIKPEAAVHGETMDDESTHSESISADTGGGAVHGQGGCGTTNASGHTPPSSVDDMDQHHLKLERKRARNRVAARRCRERKISLIRSLEIQVAERDAHVRCLENLLAQYRSESEKLRKHMEVLANSYPSLRAELYHYPVLFQQQQQQQSQTQQNQLHPRNDTPEHQSAGIAQPSAPDISECVTSKHFP</sequence>
<dbReference type="InterPro" id="IPR046347">
    <property type="entry name" value="bZIP_sf"/>
</dbReference>
<accession>A0A8E0RV63</accession>
<feature type="compositionally biased region" description="Low complexity" evidence="5">
    <location>
        <begin position="79"/>
        <end position="95"/>
    </location>
</feature>
<name>A0A8E0RV63_9TREM</name>
<keyword evidence="4" id="KW-0175">Coiled coil</keyword>
<dbReference type="Gene3D" id="1.20.5.170">
    <property type="match status" value="1"/>
</dbReference>
<gene>
    <name evidence="7" type="ORF">FBUS_05411</name>
</gene>
<feature type="compositionally biased region" description="Polar residues" evidence="5">
    <location>
        <begin position="509"/>
        <end position="519"/>
    </location>
</feature>
<feature type="compositionally biased region" description="Polar residues" evidence="5">
    <location>
        <begin position="435"/>
        <end position="451"/>
    </location>
</feature>
<feature type="region of interest" description="Disordered" evidence="5">
    <location>
        <begin position="79"/>
        <end position="98"/>
    </location>
</feature>
<keyword evidence="8" id="KW-1185">Reference proteome</keyword>
<dbReference type="GO" id="GO:0003700">
    <property type="term" value="F:DNA-binding transcription factor activity"/>
    <property type="evidence" value="ECO:0007669"/>
    <property type="project" value="InterPro"/>
</dbReference>
<organism evidence="7 8">
    <name type="scientific">Fasciolopsis buskii</name>
    <dbReference type="NCBI Taxonomy" id="27845"/>
    <lineage>
        <taxon>Eukaryota</taxon>
        <taxon>Metazoa</taxon>
        <taxon>Spiralia</taxon>
        <taxon>Lophotrochozoa</taxon>
        <taxon>Platyhelminthes</taxon>
        <taxon>Trematoda</taxon>
        <taxon>Digenea</taxon>
        <taxon>Plagiorchiida</taxon>
        <taxon>Echinostomata</taxon>
        <taxon>Echinostomatoidea</taxon>
        <taxon>Fasciolidae</taxon>
        <taxon>Fasciolopsis</taxon>
    </lineage>
</organism>
<evidence type="ECO:0000256" key="4">
    <source>
        <dbReference type="SAM" id="Coils"/>
    </source>
</evidence>
<dbReference type="EMBL" id="LUCM01006161">
    <property type="protein sequence ID" value="KAA0191725.1"/>
    <property type="molecule type" value="Genomic_DNA"/>
</dbReference>
<evidence type="ECO:0000259" key="6">
    <source>
        <dbReference type="PROSITE" id="PS50217"/>
    </source>
</evidence>
<feature type="region of interest" description="Disordered" evidence="5">
    <location>
        <begin position="139"/>
        <end position="179"/>
    </location>
</feature>
<dbReference type="Pfam" id="PF00170">
    <property type="entry name" value="bZIP_1"/>
    <property type="match status" value="1"/>
</dbReference>
<keyword evidence="1" id="KW-0805">Transcription regulation</keyword>
<dbReference type="InterPro" id="IPR002112">
    <property type="entry name" value="Leuzip_Jun"/>
</dbReference>
<dbReference type="OrthoDB" id="2187714at2759"/>
<evidence type="ECO:0000256" key="1">
    <source>
        <dbReference type="ARBA" id="ARBA00023015"/>
    </source>
</evidence>
<dbReference type="SMART" id="SM00338">
    <property type="entry name" value="BRLZ"/>
    <property type="match status" value="1"/>
</dbReference>
<dbReference type="Proteomes" id="UP000728185">
    <property type="component" value="Unassembled WGS sequence"/>
</dbReference>
<feature type="compositionally biased region" description="Gly residues" evidence="5">
    <location>
        <begin position="598"/>
        <end position="610"/>
    </location>
</feature>
<feature type="region of interest" description="Disordered" evidence="5">
    <location>
        <begin position="266"/>
        <end position="294"/>
    </location>
</feature>
<evidence type="ECO:0000313" key="8">
    <source>
        <dbReference type="Proteomes" id="UP000728185"/>
    </source>
</evidence>
<feature type="coiled-coil region" evidence="4">
    <location>
        <begin position="669"/>
        <end position="696"/>
    </location>
</feature>
<feature type="region of interest" description="Disordered" evidence="5">
    <location>
        <begin position="431"/>
        <end position="451"/>
    </location>
</feature>
<dbReference type="PRINTS" id="PR00043">
    <property type="entry name" value="LEUZIPPRJUN"/>
</dbReference>
<feature type="compositionally biased region" description="Polar residues" evidence="5">
    <location>
        <begin position="155"/>
        <end position="169"/>
    </location>
</feature>
<dbReference type="InterPro" id="IPR004827">
    <property type="entry name" value="bZIP"/>
</dbReference>
<reference evidence="7" key="1">
    <citation type="submission" date="2019-05" db="EMBL/GenBank/DDBJ databases">
        <title>Annotation for the trematode Fasciolopsis buski.</title>
        <authorList>
            <person name="Choi Y.-J."/>
        </authorList>
    </citation>
    <scope>NUCLEOTIDE SEQUENCE</scope>
    <source>
        <strain evidence="7">HT</strain>
        <tissue evidence="7">Whole worm</tissue>
    </source>
</reference>
<dbReference type="SUPFAM" id="SSF57959">
    <property type="entry name" value="Leucine zipper domain"/>
    <property type="match status" value="1"/>
</dbReference>
<keyword evidence="2" id="KW-0238">DNA-binding</keyword>
<feature type="region of interest" description="Disordered" evidence="5">
    <location>
        <begin position="492"/>
        <end position="536"/>
    </location>
</feature>
<dbReference type="AlphaFoldDB" id="A0A8E0RV63"/>